<evidence type="ECO:0000313" key="2">
    <source>
        <dbReference type="Proteomes" id="UP000467236"/>
    </source>
</evidence>
<dbReference type="KEGG" id="mshj:MSHI_18600"/>
<organism evidence="1 2">
    <name type="scientific">Mycobacterium shinjukuense</name>
    <dbReference type="NCBI Taxonomy" id="398694"/>
    <lineage>
        <taxon>Bacteria</taxon>
        <taxon>Bacillati</taxon>
        <taxon>Actinomycetota</taxon>
        <taxon>Actinomycetes</taxon>
        <taxon>Mycobacteriales</taxon>
        <taxon>Mycobacteriaceae</taxon>
        <taxon>Mycobacterium</taxon>
    </lineage>
</organism>
<name>A0A7I7MNX2_9MYCO</name>
<dbReference type="EMBL" id="AP022575">
    <property type="protein sequence ID" value="BBX73954.1"/>
    <property type="molecule type" value="Genomic_DNA"/>
</dbReference>
<sequence length="88" mass="9163">MVALELSCRICAACGEGAPDVTVAAEVPVGPAVGEVAVVDFFPQPVMTVAKSAVATKITIDPRVTGGRELRRWELCACAIKPFMASLC</sequence>
<dbReference type="Proteomes" id="UP000467236">
    <property type="component" value="Chromosome"/>
</dbReference>
<dbReference type="AlphaFoldDB" id="A0A7I7MNX2"/>
<protein>
    <submittedName>
        <fullName evidence="1">Uncharacterized protein</fullName>
    </submittedName>
</protein>
<accession>A0A7I7MNX2</accession>
<evidence type="ECO:0000313" key="1">
    <source>
        <dbReference type="EMBL" id="BBX73954.1"/>
    </source>
</evidence>
<gene>
    <name evidence="1" type="ORF">MSHI_18600</name>
</gene>
<proteinExistence type="predicted"/>
<reference evidence="1 2" key="1">
    <citation type="journal article" date="2019" name="Emerg. Microbes Infect.">
        <title>Comprehensive subspecies identification of 175 nontuberculous mycobacteria species based on 7547 genomic profiles.</title>
        <authorList>
            <person name="Matsumoto Y."/>
            <person name="Kinjo T."/>
            <person name="Motooka D."/>
            <person name="Nabeya D."/>
            <person name="Jung N."/>
            <person name="Uechi K."/>
            <person name="Horii T."/>
            <person name="Iida T."/>
            <person name="Fujita J."/>
            <person name="Nakamura S."/>
        </authorList>
    </citation>
    <scope>NUCLEOTIDE SEQUENCE [LARGE SCALE GENOMIC DNA]</scope>
    <source>
        <strain evidence="1 2">JCM 14233</strain>
    </source>
</reference>
<keyword evidence="2" id="KW-1185">Reference proteome</keyword>